<organism evidence="6 7">
    <name type="scientific">Strigamia maritima</name>
    <name type="common">European centipede</name>
    <name type="synonym">Geophilus maritimus</name>
    <dbReference type="NCBI Taxonomy" id="126957"/>
    <lineage>
        <taxon>Eukaryota</taxon>
        <taxon>Metazoa</taxon>
        <taxon>Ecdysozoa</taxon>
        <taxon>Arthropoda</taxon>
        <taxon>Myriapoda</taxon>
        <taxon>Chilopoda</taxon>
        <taxon>Pleurostigmophora</taxon>
        <taxon>Geophilomorpha</taxon>
        <taxon>Linotaeniidae</taxon>
        <taxon>Strigamia</taxon>
    </lineage>
</organism>
<dbReference type="AlphaFoldDB" id="T1JIB5"/>
<dbReference type="EMBL" id="JH431145">
    <property type="status" value="NOT_ANNOTATED_CDS"/>
    <property type="molecule type" value="Genomic_DNA"/>
</dbReference>
<dbReference type="EnsemblMetazoa" id="SMAR013596-RA">
    <property type="protein sequence ID" value="SMAR013596-PA"/>
    <property type="gene ID" value="SMAR013596"/>
</dbReference>
<dbReference type="PANTHER" id="PTHR28668">
    <property type="entry name" value="TRANSMEMBRANE PROTEIN 234"/>
    <property type="match status" value="1"/>
</dbReference>
<evidence type="ECO:0000256" key="2">
    <source>
        <dbReference type="ARBA" id="ARBA00022692"/>
    </source>
</evidence>
<evidence type="ECO:0000256" key="4">
    <source>
        <dbReference type="ARBA" id="ARBA00023136"/>
    </source>
</evidence>
<keyword evidence="2 5" id="KW-0812">Transmembrane</keyword>
<sequence length="80" mass="9065">MVTLETIFNLILVGCIWGVTNPLMKRGSIGIENIHQSNTCLQFLAEVKFLLFSWKYMLPFLINLSGSVVYLISLGHTVYN</sequence>
<dbReference type="Pfam" id="PF10639">
    <property type="entry name" value="TMEM234"/>
    <property type="match status" value="1"/>
</dbReference>
<dbReference type="PANTHER" id="PTHR28668:SF1">
    <property type="entry name" value="TRANSMEMBRANE PROTEIN 234"/>
    <property type="match status" value="1"/>
</dbReference>
<keyword evidence="7" id="KW-1185">Reference proteome</keyword>
<dbReference type="InterPro" id="IPR018908">
    <property type="entry name" value="TMEM234"/>
</dbReference>
<feature type="transmembrane region" description="Helical" evidence="5">
    <location>
        <begin position="58"/>
        <end position="79"/>
    </location>
</feature>
<dbReference type="PhylomeDB" id="T1JIB5"/>
<name>T1JIB5_STRMM</name>
<evidence type="ECO:0000313" key="6">
    <source>
        <dbReference type="EnsemblMetazoa" id="SMAR013596-PA"/>
    </source>
</evidence>
<reference evidence="7" key="1">
    <citation type="submission" date="2011-05" db="EMBL/GenBank/DDBJ databases">
        <authorList>
            <person name="Richards S.R."/>
            <person name="Qu J."/>
            <person name="Jiang H."/>
            <person name="Jhangiani S.N."/>
            <person name="Agravi P."/>
            <person name="Goodspeed R."/>
            <person name="Gross S."/>
            <person name="Mandapat C."/>
            <person name="Jackson L."/>
            <person name="Mathew T."/>
            <person name="Pu L."/>
            <person name="Thornton R."/>
            <person name="Saada N."/>
            <person name="Wilczek-Boney K.B."/>
            <person name="Lee S."/>
            <person name="Kovar C."/>
            <person name="Wu Y."/>
            <person name="Scherer S.E."/>
            <person name="Worley K.C."/>
            <person name="Muzny D.M."/>
            <person name="Gibbs R."/>
        </authorList>
    </citation>
    <scope>NUCLEOTIDE SEQUENCE</scope>
    <source>
        <strain evidence="7">Brora</strain>
    </source>
</reference>
<evidence type="ECO:0000256" key="3">
    <source>
        <dbReference type="ARBA" id="ARBA00022989"/>
    </source>
</evidence>
<evidence type="ECO:0008006" key="8">
    <source>
        <dbReference type="Google" id="ProtNLM"/>
    </source>
</evidence>
<dbReference type="eggNOG" id="KOG4831">
    <property type="taxonomic scope" value="Eukaryota"/>
</dbReference>
<comment type="subcellular location">
    <subcellularLocation>
        <location evidence="1">Membrane</location>
        <topology evidence="1">Multi-pass membrane protein</topology>
    </subcellularLocation>
</comment>
<protein>
    <recommendedName>
        <fullName evidence="8">Transmembrane protein 234</fullName>
    </recommendedName>
</protein>
<evidence type="ECO:0000256" key="1">
    <source>
        <dbReference type="ARBA" id="ARBA00004141"/>
    </source>
</evidence>
<evidence type="ECO:0000256" key="5">
    <source>
        <dbReference type="SAM" id="Phobius"/>
    </source>
</evidence>
<dbReference type="GO" id="GO:0016020">
    <property type="term" value="C:membrane"/>
    <property type="evidence" value="ECO:0007669"/>
    <property type="project" value="UniProtKB-SubCell"/>
</dbReference>
<keyword evidence="4 5" id="KW-0472">Membrane</keyword>
<keyword evidence="3 5" id="KW-1133">Transmembrane helix</keyword>
<dbReference type="HOGENOM" id="CLU_2592798_0_0_1"/>
<proteinExistence type="predicted"/>
<evidence type="ECO:0000313" key="7">
    <source>
        <dbReference type="Proteomes" id="UP000014500"/>
    </source>
</evidence>
<feature type="transmembrane region" description="Helical" evidence="5">
    <location>
        <begin position="6"/>
        <end position="24"/>
    </location>
</feature>
<reference evidence="6" key="2">
    <citation type="submission" date="2015-02" db="UniProtKB">
        <authorList>
            <consortium name="EnsemblMetazoa"/>
        </authorList>
    </citation>
    <scope>IDENTIFICATION</scope>
</reference>
<dbReference type="Proteomes" id="UP000014500">
    <property type="component" value="Unassembled WGS sequence"/>
</dbReference>
<accession>T1JIB5</accession>